<evidence type="ECO:0000313" key="6">
    <source>
        <dbReference type="Proteomes" id="UP000245461"/>
    </source>
</evidence>
<proteinExistence type="predicted"/>
<dbReference type="PANTHER" id="PTHR33164">
    <property type="entry name" value="TRANSCRIPTIONAL REGULATOR, MARR FAMILY"/>
    <property type="match status" value="1"/>
</dbReference>
<keyword evidence="3" id="KW-0804">Transcription</keyword>
<evidence type="ECO:0000256" key="1">
    <source>
        <dbReference type="ARBA" id="ARBA00023015"/>
    </source>
</evidence>
<dbReference type="PRINTS" id="PR00598">
    <property type="entry name" value="HTHMARR"/>
</dbReference>
<dbReference type="InterPro" id="IPR023187">
    <property type="entry name" value="Tscrpt_reg_MarR-type_CS"/>
</dbReference>
<dbReference type="PROSITE" id="PS50995">
    <property type="entry name" value="HTH_MARR_2"/>
    <property type="match status" value="1"/>
</dbReference>
<dbReference type="InterPro" id="IPR036390">
    <property type="entry name" value="WH_DNA-bd_sf"/>
</dbReference>
<keyword evidence="6" id="KW-1185">Reference proteome</keyword>
<dbReference type="CDD" id="cd00090">
    <property type="entry name" value="HTH_ARSR"/>
    <property type="match status" value="1"/>
</dbReference>
<protein>
    <submittedName>
        <fullName evidence="5">MarR family transcriptional regulator</fullName>
    </submittedName>
</protein>
<reference evidence="5 6" key="1">
    <citation type="submission" date="2018-05" db="EMBL/GenBank/DDBJ databases">
        <title>Zavarzinia sp. HR-AS.</title>
        <authorList>
            <person name="Lee Y."/>
            <person name="Jeon C.O."/>
        </authorList>
    </citation>
    <scope>NUCLEOTIDE SEQUENCE [LARGE SCALE GENOMIC DNA]</scope>
    <source>
        <strain evidence="5 6">HR-AS</strain>
    </source>
</reference>
<evidence type="ECO:0000256" key="3">
    <source>
        <dbReference type="ARBA" id="ARBA00023163"/>
    </source>
</evidence>
<comment type="caution">
    <text evidence="5">The sequence shown here is derived from an EMBL/GenBank/DDBJ whole genome shotgun (WGS) entry which is preliminary data.</text>
</comment>
<accession>A0A317E5T8</accession>
<evidence type="ECO:0000313" key="5">
    <source>
        <dbReference type="EMBL" id="PWR22478.1"/>
    </source>
</evidence>
<sequence>MHIYTGTGGRRRKNMQDAHISGQLRVLHDAVLDLVAVINGPRRDRTLIREAGIDLDPALFPLLVLTGRYGPIGVVELADRVGRDYTTVSRQLARLESLGLIVRRAGAADRRVRESLITPAGEAMTAAIDGARERILRRGFEGWDGQDFATLVRLMRRFADMMKDARIDGEV</sequence>
<dbReference type="Gene3D" id="1.10.10.10">
    <property type="entry name" value="Winged helix-like DNA-binding domain superfamily/Winged helix DNA-binding domain"/>
    <property type="match status" value="1"/>
</dbReference>
<dbReference type="GO" id="GO:0006950">
    <property type="term" value="P:response to stress"/>
    <property type="evidence" value="ECO:0007669"/>
    <property type="project" value="TreeGrafter"/>
</dbReference>
<dbReference type="GO" id="GO:0003677">
    <property type="term" value="F:DNA binding"/>
    <property type="evidence" value="ECO:0007669"/>
    <property type="project" value="UniProtKB-KW"/>
</dbReference>
<gene>
    <name evidence="5" type="ORF">DKG74_11385</name>
</gene>
<dbReference type="Proteomes" id="UP000245461">
    <property type="component" value="Unassembled WGS sequence"/>
</dbReference>
<dbReference type="PANTHER" id="PTHR33164:SF57">
    <property type="entry name" value="MARR-FAMILY TRANSCRIPTIONAL REGULATOR"/>
    <property type="match status" value="1"/>
</dbReference>
<dbReference type="InterPro" id="IPR000835">
    <property type="entry name" value="HTH_MarR-typ"/>
</dbReference>
<dbReference type="AlphaFoldDB" id="A0A317E5T8"/>
<dbReference type="OrthoDB" id="5974674at2"/>
<dbReference type="InterPro" id="IPR039422">
    <property type="entry name" value="MarR/SlyA-like"/>
</dbReference>
<dbReference type="EMBL" id="QGLE01000006">
    <property type="protein sequence ID" value="PWR22478.1"/>
    <property type="molecule type" value="Genomic_DNA"/>
</dbReference>
<dbReference type="PROSITE" id="PS01117">
    <property type="entry name" value="HTH_MARR_1"/>
    <property type="match status" value="1"/>
</dbReference>
<organism evidence="5 6">
    <name type="scientific">Zavarzinia aquatilis</name>
    <dbReference type="NCBI Taxonomy" id="2211142"/>
    <lineage>
        <taxon>Bacteria</taxon>
        <taxon>Pseudomonadati</taxon>
        <taxon>Pseudomonadota</taxon>
        <taxon>Alphaproteobacteria</taxon>
        <taxon>Rhodospirillales</taxon>
        <taxon>Zavarziniaceae</taxon>
        <taxon>Zavarzinia</taxon>
    </lineage>
</organism>
<evidence type="ECO:0000259" key="4">
    <source>
        <dbReference type="PROSITE" id="PS50995"/>
    </source>
</evidence>
<dbReference type="SMART" id="SM00347">
    <property type="entry name" value="HTH_MARR"/>
    <property type="match status" value="1"/>
</dbReference>
<dbReference type="GO" id="GO:0003700">
    <property type="term" value="F:DNA-binding transcription factor activity"/>
    <property type="evidence" value="ECO:0007669"/>
    <property type="project" value="InterPro"/>
</dbReference>
<dbReference type="SUPFAM" id="SSF46785">
    <property type="entry name" value="Winged helix' DNA-binding domain"/>
    <property type="match status" value="1"/>
</dbReference>
<keyword evidence="2" id="KW-0238">DNA-binding</keyword>
<dbReference type="InterPro" id="IPR036388">
    <property type="entry name" value="WH-like_DNA-bd_sf"/>
</dbReference>
<feature type="domain" description="HTH marR-type" evidence="4">
    <location>
        <begin position="28"/>
        <end position="160"/>
    </location>
</feature>
<keyword evidence="1" id="KW-0805">Transcription regulation</keyword>
<dbReference type="InterPro" id="IPR011991">
    <property type="entry name" value="ArsR-like_HTH"/>
</dbReference>
<evidence type="ECO:0000256" key="2">
    <source>
        <dbReference type="ARBA" id="ARBA00023125"/>
    </source>
</evidence>
<dbReference type="Pfam" id="PF01047">
    <property type="entry name" value="MarR"/>
    <property type="match status" value="1"/>
</dbReference>
<name>A0A317E5T8_9PROT</name>